<dbReference type="Pfam" id="PF13155">
    <property type="entry name" value="Toprim_2"/>
    <property type="match status" value="1"/>
</dbReference>
<protein>
    <recommendedName>
        <fullName evidence="4">Zinc finger CHC2-type domain-containing protein</fullName>
    </recommendedName>
</protein>
<dbReference type="GO" id="GO:0003899">
    <property type="term" value="F:DNA-directed RNA polymerase activity"/>
    <property type="evidence" value="ECO:0007669"/>
    <property type="project" value="InterPro"/>
</dbReference>
<dbReference type="PANTHER" id="PTHR30313:SF2">
    <property type="entry name" value="DNA PRIMASE"/>
    <property type="match status" value="1"/>
</dbReference>
<dbReference type="Pfam" id="PF01807">
    <property type="entry name" value="Zn_ribbon_DnaG"/>
    <property type="match status" value="1"/>
</dbReference>
<dbReference type="SUPFAM" id="SSF57783">
    <property type="entry name" value="Zinc beta-ribbon"/>
    <property type="match status" value="1"/>
</dbReference>
<reference evidence="5 6" key="1">
    <citation type="submission" date="2018-06" db="EMBL/GenBank/DDBJ databases">
        <title>Chryseolinea flavus sp. nov., a member of the phylum Bacteroidetes isolated from soil.</title>
        <authorList>
            <person name="Li Y."/>
            <person name="Wang J."/>
        </authorList>
    </citation>
    <scope>NUCLEOTIDE SEQUENCE [LARGE SCALE GENOMIC DNA]</scope>
    <source>
        <strain evidence="5 6">SDU1-6</strain>
    </source>
</reference>
<evidence type="ECO:0000256" key="3">
    <source>
        <dbReference type="ARBA" id="ARBA00022833"/>
    </source>
</evidence>
<keyword evidence="2" id="KW-0863">Zinc-finger</keyword>
<dbReference type="InterPro" id="IPR034154">
    <property type="entry name" value="TOPRIM_DnaG/twinkle"/>
</dbReference>
<organism evidence="5 6">
    <name type="scientific">Pseudochryseolinea flava</name>
    <dbReference type="NCBI Taxonomy" id="2059302"/>
    <lineage>
        <taxon>Bacteria</taxon>
        <taxon>Pseudomonadati</taxon>
        <taxon>Bacteroidota</taxon>
        <taxon>Cytophagia</taxon>
        <taxon>Cytophagales</taxon>
        <taxon>Fulvivirgaceae</taxon>
        <taxon>Pseudochryseolinea</taxon>
    </lineage>
</organism>
<dbReference type="Gene3D" id="3.40.1360.10">
    <property type="match status" value="1"/>
</dbReference>
<dbReference type="RefSeq" id="WP_112747252.1">
    <property type="nucleotide sequence ID" value="NZ_QMFY01000005.1"/>
</dbReference>
<evidence type="ECO:0000313" key="5">
    <source>
        <dbReference type="EMBL" id="RAW01097.1"/>
    </source>
</evidence>
<gene>
    <name evidence="5" type="ORF">DQQ10_12780</name>
</gene>
<dbReference type="Proteomes" id="UP000251889">
    <property type="component" value="Unassembled WGS sequence"/>
</dbReference>
<dbReference type="CDD" id="cd01029">
    <property type="entry name" value="TOPRIM_primases"/>
    <property type="match status" value="1"/>
</dbReference>
<dbReference type="AlphaFoldDB" id="A0A364Y5K7"/>
<dbReference type="GO" id="GO:0003677">
    <property type="term" value="F:DNA binding"/>
    <property type="evidence" value="ECO:0007669"/>
    <property type="project" value="InterPro"/>
</dbReference>
<dbReference type="PANTHER" id="PTHR30313">
    <property type="entry name" value="DNA PRIMASE"/>
    <property type="match status" value="1"/>
</dbReference>
<dbReference type="InterPro" id="IPR036977">
    <property type="entry name" value="DNA_primase_Znf_CHC2"/>
</dbReference>
<dbReference type="InterPro" id="IPR002694">
    <property type="entry name" value="Znf_CHC2"/>
</dbReference>
<dbReference type="SMART" id="SM00400">
    <property type="entry name" value="ZnF_CHCC"/>
    <property type="match status" value="1"/>
</dbReference>
<evidence type="ECO:0000256" key="1">
    <source>
        <dbReference type="ARBA" id="ARBA00022723"/>
    </source>
</evidence>
<comment type="caution">
    <text evidence="5">The sequence shown here is derived from an EMBL/GenBank/DDBJ whole genome shotgun (WGS) entry which is preliminary data.</text>
</comment>
<dbReference type="InterPro" id="IPR050219">
    <property type="entry name" value="DnaG_primase"/>
</dbReference>
<keyword evidence="1" id="KW-0479">Metal-binding</keyword>
<evidence type="ECO:0000259" key="4">
    <source>
        <dbReference type="SMART" id="SM00400"/>
    </source>
</evidence>
<sequence>MTHAKLTFKEAKQIPITDYLSGCGLNTVKIHGHDHWYHSPFRDERTPSFKVNTKLNLWYDHGSGEGGTIIDLVTKLSRCSLAESLAILSSGNHAFSFHQEKKQQSLVTDSDLKVNAVVAIASDDLINYLKSREISLAIANKYCKEIVFEIRKKAYHAIGFQNRSGGWELRNNWFKGSCSPKDISIISEGHGKLSVIEGFMDFLSLLQMQHPEIRSVAVNSDFLVLNSLSQINKSIPSLQAYKEINLFLDNDSPAEKAKQKLTELGITFIDRSHLYAQHKDLNDALVAALEKDMNVNQPPRRSRSRRL</sequence>
<keyword evidence="3" id="KW-0862">Zinc</keyword>
<dbReference type="OrthoDB" id="8536512at2"/>
<dbReference type="GO" id="GO:0006269">
    <property type="term" value="P:DNA replication, synthesis of primer"/>
    <property type="evidence" value="ECO:0007669"/>
    <property type="project" value="TreeGrafter"/>
</dbReference>
<evidence type="ECO:0000256" key="2">
    <source>
        <dbReference type="ARBA" id="ARBA00022771"/>
    </source>
</evidence>
<accession>A0A364Y5K7</accession>
<dbReference type="SUPFAM" id="SSF56731">
    <property type="entry name" value="DNA primase core"/>
    <property type="match status" value="1"/>
</dbReference>
<dbReference type="GO" id="GO:0005737">
    <property type="term" value="C:cytoplasm"/>
    <property type="evidence" value="ECO:0007669"/>
    <property type="project" value="TreeGrafter"/>
</dbReference>
<evidence type="ECO:0000313" key="6">
    <source>
        <dbReference type="Proteomes" id="UP000251889"/>
    </source>
</evidence>
<feature type="domain" description="Zinc finger CHC2-type" evidence="4">
    <location>
        <begin position="37"/>
        <end position="89"/>
    </location>
</feature>
<dbReference type="GO" id="GO:0008270">
    <property type="term" value="F:zinc ion binding"/>
    <property type="evidence" value="ECO:0007669"/>
    <property type="project" value="UniProtKB-KW"/>
</dbReference>
<name>A0A364Y5K7_9BACT</name>
<proteinExistence type="predicted"/>
<dbReference type="EMBL" id="QMFY01000005">
    <property type="protein sequence ID" value="RAW01097.1"/>
    <property type="molecule type" value="Genomic_DNA"/>
</dbReference>
<dbReference type="Gene3D" id="3.90.580.10">
    <property type="entry name" value="Zinc finger, CHC2-type domain"/>
    <property type="match status" value="1"/>
</dbReference>
<keyword evidence="6" id="KW-1185">Reference proteome</keyword>